<dbReference type="EMBL" id="CP003742">
    <property type="protein sequence ID" value="AGI71896.1"/>
    <property type="molecule type" value="Genomic_DNA"/>
</dbReference>
<keyword evidence="3" id="KW-1185">Reference proteome</keyword>
<evidence type="ECO:0000259" key="1">
    <source>
        <dbReference type="Pfam" id="PF06568"/>
    </source>
</evidence>
<dbReference type="AlphaFoldDB" id="M9RNB5"/>
<feature type="domain" description="YjiS-like" evidence="1">
    <location>
        <begin position="36"/>
        <end position="62"/>
    </location>
</feature>
<gene>
    <name evidence="2" type="ORF">OA238_c17820</name>
</gene>
<dbReference type="HOGENOM" id="CLU_178481_1_0_5"/>
<name>M9RNB5_9RHOB</name>
<protein>
    <recommendedName>
        <fullName evidence="1">YjiS-like domain-containing protein</fullName>
    </recommendedName>
</protein>
<dbReference type="KEGG" id="oar:OA238_c17820"/>
<proteinExistence type="predicted"/>
<dbReference type="Pfam" id="PF06568">
    <property type="entry name" value="YjiS-like"/>
    <property type="match status" value="1"/>
</dbReference>
<reference evidence="2 3" key="1">
    <citation type="journal article" date="2013" name="PLoS ONE">
        <title>Poles Apart: Arctic and Antarctic Octadecabacter strains Share High Genome Plasticity and a New Type of Xanthorhodopsin.</title>
        <authorList>
            <person name="Vollmers J."/>
            <person name="Voget S."/>
            <person name="Dietrich S."/>
            <person name="Gollnow K."/>
            <person name="Smits M."/>
            <person name="Meyer K."/>
            <person name="Brinkhoff T."/>
            <person name="Simon M."/>
            <person name="Daniel R."/>
        </authorList>
    </citation>
    <scope>NUCLEOTIDE SEQUENCE [LARGE SCALE GENOMIC DNA]</scope>
    <source>
        <strain evidence="2 3">238</strain>
    </source>
</reference>
<evidence type="ECO:0000313" key="3">
    <source>
        <dbReference type="Proteomes" id="UP000004688"/>
    </source>
</evidence>
<sequence length="72" mass="7991">MIFANILPAHPLQGLRARIQQAKANNAEFHAKKAIYDRTFNQLSAMSNRDLADIGIRSSDIESIAAQAVEMH</sequence>
<dbReference type="OrthoDB" id="8244198at2"/>
<dbReference type="eggNOG" id="COG5457">
    <property type="taxonomic scope" value="Bacteria"/>
</dbReference>
<evidence type="ECO:0000313" key="2">
    <source>
        <dbReference type="EMBL" id="AGI71896.1"/>
    </source>
</evidence>
<dbReference type="Proteomes" id="UP000004688">
    <property type="component" value="Chromosome"/>
</dbReference>
<dbReference type="InterPro" id="IPR009506">
    <property type="entry name" value="YjiS-like"/>
</dbReference>
<organism evidence="2 3">
    <name type="scientific">Octadecabacter arcticus 238</name>
    <dbReference type="NCBI Taxonomy" id="391616"/>
    <lineage>
        <taxon>Bacteria</taxon>
        <taxon>Pseudomonadati</taxon>
        <taxon>Pseudomonadota</taxon>
        <taxon>Alphaproteobacteria</taxon>
        <taxon>Rhodobacterales</taxon>
        <taxon>Roseobacteraceae</taxon>
        <taxon>Octadecabacter</taxon>
    </lineage>
</organism>
<accession>M9RNB5</accession>